<comment type="cofactor">
    <cofactor evidence="5">
        <name>Fe(2+)</name>
        <dbReference type="ChEBI" id="CHEBI:29033"/>
    </cofactor>
</comment>
<comment type="cofactor">
    <cofactor evidence="3">
        <name>Co(2+)</name>
        <dbReference type="ChEBI" id="CHEBI:48828"/>
    </cofactor>
</comment>
<feature type="binding site" evidence="10 13">
    <location>
        <position position="34"/>
    </location>
    <ligand>
        <name>a divalent metal cation</name>
        <dbReference type="ChEBI" id="CHEBI:60240"/>
    </ligand>
</feature>
<evidence type="ECO:0000256" key="8">
    <source>
        <dbReference type="ARBA" id="ARBA00022723"/>
    </source>
</evidence>
<dbReference type="GO" id="GO:0004750">
    <property type="term" value="F:D-ribulose-phosphate 3-epimerase activity"/>
    <property type="evidence" value="ECO:0007669"/>
    <property type="project" value="UniProtKB-UniRule"/>
</dbReference>
<dbReference type="HAMAP" id="MF_02227">
    <property type="entry name" value="RPE"/>
    <property type="match status" value="1"/>
</dbReference>
<dbReference type="EMBL" id="CP038017">
    <property type="protein sequence ID" value="QIV94692.1"/>
    <property type="molecule type" value="Genomic_DNA"/>
</dbReference>
<keyword evidence="13" id="KW-0862">Zinc</keyword>
<feature type="binding site" evidence="10">
    <location>
        <begin position="177"/>
        <end position="179"/>
    </location>
    <ligand>
        <name>substrate</name>
    </ligand>
</feature>
<feature type="binding site" evidence="10 13">
    <location>
        <position position="68"/>
    </location>
    <ligand>
        <name>a divalent metal cation</name>
        <dbReference type="ChEBI" id="CHEBI:60240"/>
    </ligand>
</feature>
<evidence type="ECO:0000256" key="4">
    <source>
        <dbReference type="ARBA" id="ARBA00001947"/>
    </source>
</evidence>
<evidence type="ECO:0000256" key="7">
    <source>
        <dbReference type="ARBA" id="ARBA00013188"/>
    </source>
</evidence>
<feature type="binding site" evidence="10 14">
    <location>
        <position position="68"/>
    </location>
    <ligand>
        <name>substrate</name>
    </ligand>
</feature>
<dbReference type="KEGG" id="afri:E3E15_04720"/>
<comment type="cofactor">
    <cofactor evidence="4">
        <name>Zn(2+)</name>
        <dbReference type="ChEBI" id="CHEBI:29105"/>
    </cofactor>
</comment>
<dbReference type="RefSeq" id="WP_172106780.1">
    <property type="nucleotide sequence ID" value="NZ_CP038017.1"/>
</dbReference>
<evidence type="ECO:0000256" key="6">
    <source>
        <dbReference type="ARBA" id="ARBA00009541"/>
    </source>
</evidence>
<dbReference type="PANTHER" id="PTHR11749">
    <property type="entry name" value="RIBULOSE-5-PHOSPHATE-3-EPIMERASE"/>
    <property type="match status" value="1"/>
</dbReference>
<keyword evidence="10 11" id="KW-0119">Carbohydrate metabolism</keyword>
<feature type="active site" description="Proton acceptor" evidence="10 12">
    <location>
        <position position="36"/>
    </location>
</feature>
<dbReference type="InterPro" id="IPR013785">
    <property type="entry name" value="Aldolase_TIM"/>
</dbReference>
<dbReference type="NCBIfam" id="TIGR01163">
    <property type="entry name" value="rpe"/>
    <property type="match status" value="1"/>
</dbReference>
<dbReference type="PROSITE" id="PS01085">
    <property type="entry name" value="RIBUL_P_3_EPIMER_1"/>
    <property type="match status" value="1"/>
</dbReference>
<feature type="binding site" evidence="10 13">
    <location>
        <position position="177"/>
    </location>
    <ligand>
        <name>a divalent metal cation</name>
        <dbReference type="ChEBI" id="CHEBI:60240"/>
    </ligand>
</feature>
<keyword evidence="8 10" id="KW-0479">Metal-binding</keyword>
<evidence type="ECO:0000256" key="9">
    <source>
        <dbReference type="ARBA" id="ARBA00023235"/>
    </source>
</evidence>
<evidence type="ECO:0000256" key="11">
    <source>
        <dbReference type="PIRNR" id="PIRNR001461"/>
    </source>
</evidence>
<sequence>MQDFQINPSILSADLARLGDDVKNVLLAGANNIHFDVMDNHYVPNLTFGPMILKALRDYGITAGMDVHLMVKPVDSLIESFAKAGASSIVFHPEASEHVDRSLQLIKSFGIQAGLALNPATGLECLKYVEAHIDRVLLMSVNPGFGGQKFIPAILKKAKEVSQWINTTGKDILLEIDGGVNADNIAEIASCGVNAFVAGSAIFNSESYEKTITNMKHELEKVNNL</sequence>
<dbReference type="InterPro" id="IPR011060">
    <property type="entry name" value="RibuloseP-bd_barrel"/>
</dbReference>
<feature type="binding site" evidence="10 14">
    <location>
        <begin position="199"/>
        <end position="200"/>
    </location>
    <ligand>
        <name>substrate</name>
    </ligand>
</feature>
<dbReference type="EC" id="5.1.3.1" evidence="7 10"/>
<comment type="catalytic activity">
    <reaction evidence="1 10 11">
        <text>D-ribulose 5-phosphate = D-xylulose 5-phosphate</text>
        <dbReference type="Rhea" id="RHEA:13677"/>
        <dbReference type="ChEBI" id="CHEBI:57737"/>
        <dbReference type="ChEBI" id="CHEBI:58121"/>
        <dbReference type="EC" id="5.1.3.1"/>
    </reaction>
</comment>
<dbReference type="Gene3D" id="3.20.20.70">
    <property type="entry name" value="Aldolase class I"/>
    <property type="match status" value="1"/>
</dbReference>
<dbReference type="GO" id="GO:0046872">
    <property type="term" value="F:metal ion binding"/>
    <property type="evidence" value="ECO:0007669"/>
    <property type="project" value="UniProtKB-UniRule"/>
</dbReference>
<comment type="cofactor">
    <cofactor evidence="10 13">
        <name>a divalent metal cation</name>
        <dbReference type="ChEBI" id="CHEBI:60240"/>
    </cofactor>
    <text evidence="10 13">Binds 1 divalent metal cation per subunit.</text>
</comment>
<dbReference type="GO" id="GO:0006098">
    <property type="term" value="P:pentose-phosphate shunt"/>
    <property type="evidence" value="ECO:0007669"/>
    <property type="project" value="UniProtKB-UniRule"/>
</dbReference>
<keyword evidence="13" id="KW-0464">Manganese</keyword>
<gene>
    <name evidence="10 15" type="primary">rpe</name>
    <name evidence="15" type="ORF">E3E15_04720</name>
</gene>
<evidence type="ECO:0000256" key="5">
    <source>
        <dbReference type="ARBA" id="ARBA00001954"/>
    </source>
</evidence>
<comment type="cofactor">
    <cofactor evidence="2">
        <name>Mn(2+)</name>
        <dbReference type="ChEBI" id="CHEBI:29035"/>
    </cofactor>
</comment>
<protein>
    <recommendedName>
        <fullName evidence="7 10">Ribulose-phosphate 3-epimerase</fullName>
        <ecNumber evidence="7 10">5.1.3.1</ecNumber>
    </recommendedName>
</protein>
<keyword evidence="9 10" id="KW-0413">Isomerase</keyword>
<dbReference type="AlphaFoldDB" id="A0A6M3HWN5"/>
<feature type="binding site" evidence="10 14">
    <location>
        <position position="9"/>
    </location>
    <ligand>
        <name>substrate</name>
    </ligand>
</feature>
<dbReference type="Pfam" id="PF00834">
    <property type="entry name" value="Ribul_P_3_epim"/>
    <property type="match status" value="1"/>
</dbReference>
<dbReference type="SUPFAM" id="SSF51366">
    <property type="entry name" value="Ribulose-phoshate binding barrel"/>
    <property type="match status" value="1"/>
</dbReference>
<evidence type="ECO:0000256" key="13">
    <source>
        <dbReference type="PIRSR" id="PIRSR001461-2"/>
    </source>
</evidence>
<dbReference type="Proteomes" id="UP000503320">
    <property type="component" value="Chromosome"/>
</dbReference>
<evidence type="ECO:0000256" key="1">
    <source>
        <dbReference type="ARBA" id="ARBA00001782"/>
    </source>
</evidence>
<dbReference type="InterPro" id="IPR026019">
    <property type="entry name" value="Ribul_P_3_epim"/>
</dbReference>
<evidence type="ECO:0000313" key="16">
    <source>
        <dbReference type="Proteomes" id="UP000503320"/>
    </source>
</evidence>
<comment type="function">
    <text evidence="10">Catalyzes the reversible epimerization of D-ribulose 5-phosphate to D-xylulose 5-phosphate.</text>
</comment>
<evidence type="ECO:0000256" key="3">
    <source>
        <dbReference type="ARBA" id="ARBA00001941"/>
    </source>
</evidence>
<name>A0A6M3HWN5_9GAMM</name>
<dbReference type="FunFam" id="3.20.20.70:FF:000004">
    <property type="entry name" value="Ribulose-phosphate 3-epimerase"/>
    <property type="match status" value="1"/>
</dbReference>
<organism evidence="15 16">
    <name type="scientific">Allofrancisella frigidaquae</name>
    <dbReference type="NCBI Taxonomy" id="1085644"/>
    <lineage>
        <taxon>Bacteria</taxon>
        <taxon>Pseudomonadati</taxon>
        <taxon>Pseudomonadota</taxon>
        <taxon>Gammaproteobacteria</taxon>
        <taxon>Thiotrichales</taxon>
        <taxon>Francisellaceae</taxon>
        <taxon>Allofrancisella</taxon>
    </lineage>
</organism>
<comment type="pathway">
    <text evidence="10">Carbohydrate degradation.</text>
</comment>
<accession>A0A6M3HWN5</accession>
<feature type="binding site" evidence="14">
    <location>
        <position position="179"/>
    </location>
    <ligand>
        <name>substrate</name>
    </ligand>
</feature>
<keyword evidence="16" id="KW-1185">Reference proteome</keyword>
<reference evidence="15 16" key="1">
    <citation type="submission" date="2019-03" db="EMBL/GenBank/DDBJ databases">
        <title>Complete Genome Sequence of Allofrancisella frigidaquae Strain SYSU 10HL1970 Isolated from Water-Cooling Systems in China.</title>
        <authorList>
            <person name="Ohrman C."/>
            <person name="Uneklint I."/>
            <person name="Sjodin A."/>
        </authorList>
    </citation>
    <scope>NUCLEOTIDE SEQUENCE [LARGE SCALE GENOMIC DNA]</scope>
    <source>
        <strain evidence="15 16">SYSU 10HL1970</strain>
    </source>
</reference>
<proteinExistence type="inferred from homology"/>
<evidence type="ECO:0000313" key="15">
    <source>
        <dbReference type="EMBL" id="QIV94692.1"/>
    </source>
</evidence>
<feature type="binding site" evidence="10 13">
    <location>
        <position position="36"/>
    </location>
    <ligand>
        <name>a divalent metal cation</name>
        <dbReference type="ChEBI" id="CHEBI:60240"/>
    </ligand>
</feature>
<evidence type="ECO:0000256" key="10">
    <source>
        <dbReference type="HAMAP-Rule" id="MF_02227"/>
    </source>
</evidence>
<feature type="binding site" evidence="10 14">
    <location>
        <begin position="144"/>
        <end position="147"/>
    </location>
    <ligand>
        <name>substrate</name>
    </ligand>
</feature>
<feature type="active site" description="Proton donor" evidence="10 12">
    <location>
        <position position="177"/>
    </location>
</feature>
<dbReference type="GO" id="GO:0019323">
    <property type="term" value="P:pentose catabolic process"/>
    <property type="evidence" value="ECO:0007669"/>
    <property type="project" value="UniProtKB-UniRule"/>
</dbReference>
<dbReference type="PIRSF" id="PIRSF001461">
    <property type="entry name" value="RPE"/>
    <property type="match status" value="1"/>
</dbReference>
<evidence type="ECO:0000256" key="12">
    <source>
        <dbReference type="PIRSR" id="PIRSR001461-1"/>
    </source>
</evidence>
<evidence type="ECO:0000256" key="14">
    <source>
        <dbReference type="PIRSR" id="PIRSR001461-3"/>
    </source>
</evidence>
<comment type="similarity">
    <text evidence="6 10 11">Belongs to the ribulose-phosphate 3-epimerase family.</text>
</comment>
<evidence type="ECO:0000256" key="2">
    <source>
        <dbReference type="ARBA" id="ARBA00001936"/>
    </source>
</evidence>
<dbReference type="GO" id="GO:0005737">
    <property type="term" value="C:cytoplasm"/>
    <property type="evidence" value="ECO:0007669"/>
    <property type="project" value="UniProtKB-ARBA"/>
</dbReference>
<dbReference type="NCBIfam" id="NF004076">
    <property type="entry name" value="PRK05581.1-4"/>
    <property type="match status" value="1"/>
</dbReference>
<keyword evidence="13" id="KW-0170">Cobalt</keyword>
<dbReference type="CDD" id="cd00429">
    <property type="entry name" value="RPE"/>
    <property type="match status" value="1"/>
</dbReference>
<dbReference type="InterPro" id="IPR000056">
    <property type="entry name" value="Ribul_P_3_epim-like"/>
</dbReference>